<feature type="transmembrane region" description="Helical" evidence="1">
    <location>
        <begin position="481"/>
        <end position="502"/>
    </location>
</feature>
<dbReference type="AlphaFoldDB" id="A0A543HX34"/>
<evidence type="ECO:0000313" key="3">
    <source>
        <dbReference type="Proteomes" id="UP000316747"/>
    </source>
</evidence>
<keyword evidence="3" id="KW-1185">Reference proteome</keyword>
<organism evidence="2 3">
    <name type="scientific">Humibacillus xanthopallidus</name>
    <dbReference type="NCBI Taxonomy" id="412689"/>
    <lineage>
        <taxon>Bacteria</taxon>
        <taxon>Bacillati</taxon>
        <taxon>Actinomycetota</taxon>
        <taxon>Actinomycetes</taxon>
        <taxon>Micrococcales</taxon>
        <taxon>Intrasporangiaceae</taxon>
        <taxon>Humibacillus</taxon>
    </lineage>
</organism>
<accession>A0A543HX34</accession>
<dbReference type="Proteomes" id="UP000316747">
    <property type="component" value="Unassembled WGS sequence"/>
</dbReference>
<feature type="transmembrane region" description="Helical" evidence="1">
    <location>
        <begin position="57"/>
        <end position="78"/>
    </location>
</feature>
<feature type="transmembrane region" description="Helical" evidence="1">
    <location>
        <begin position="304"/>
        <end position="324"/>
    </location>
</feature>
<proteinExistence type="predicted"/>
<feature type="transmembrane region" description="Helical" evidence="1">
    <location>
        <begin position="133"/>
        <end position="150"/>
    </location>
</feature>
<sequence length="523" mass="53470">MVAHLLRLKLLLLRNLFRRSRAQTIGIIAGIVYFSFAVVGVAVLLGSLRTSLDDARVIIPLVGAGTILLWTIVPLFTFGSDPTLDPARFATFAVPTRDLAVGLALSALIGLPAIATCVIMAGVFVAWTVTPGSAVAGLVCVVVGVLTAVTTSRWVSARATGALQSRRGRDALAIAGLVLLLVAGPLVAFVASSGADAKGAAGMLSDVIAWTPLGWVWAAPTDIAAGDTTTGLLRLLLGVLTLVVVGRLWAGAVSDQVENPRAVARSDAGVAADGDLGLFARTADTAGGAVAGRVLTSYRRDPRFQVALITTPLVPLLLLVPFVVGDVLWAPLLMGPLVAFLLGFGEHNAVAYDSDAVWLHLVTATPGVADRRGRLVASALLALLLVPAYTLVGAGLGGRLDLLGGLLGLSVALLGAGYGLSSVMNVVLPYPVPESGESPFASPPGAAGATLLAQTVASIGTTVIAAPVLLLAWLGWQGQVWAVWATAVLGLALGVAAALVGIRIGGRLFESRGPELLAALRRT</sequence>
<dbReference type="EMBL" id="VFPM01000002">
    <property type="protein sequence ID" value="TQM62924.1"/>
    <property type="molecule type" value="Genomic_DNA"/>
</dbReference>
<reference evidence="2 3" key="1">
    <citation type="submission" date="2019-06" db="EMBL/GenBank/DDBJ databases">
        <title>Genome sequencing of plant associated microbes to promote plant fitness in Sorghum bicolor and Oryza sativa.</title>
        <authorList>
            <person name="Coleman-Derr D."/>
        </authorList>
    </citation>
    <scope>NUCLEOTIDE SEQUENCE [LARGE SCALE GENOMIC DNA]</scope>
    <source>
        <strain evidence="2 3">KV-663</strain>
    </source>
</reference>
<feature type="transmembrane region" description="Helical" evidence="1">
    <location>
        <begin position="21"/>
        <end position="45"/>
    </location>
</feature>
<protein>
    <submittedName>
        <fullName evidence="2">ABC-2 type transport system permease protein</fullName>
    </submittedName>
</protein>
<feature type="transmembrane region" description="Helical" evidence="1">
    <location>
        <begin position="231"/>
        <end position="250"/>
    </location>
</feature>
<comment type="caution">
    <text evidence="2">The sequence shown here is derived from an EMBL/GenBank/DDBJ whole genome shotgun (WGS) entry which is preliminary data.</text>
</comment>
<feature type="transmembrane region" description="Helical" evidence="1">
    <location>
        <begin position="375"/>
        <end position="396"/>
    </location>
</feature>
<keyword evidence="1" id="KW-1133">Transmembrane helix</keyword>
<feature type="transmembrane region" description="Helical" evidence="1">
    <location>
        <begin position="99"/>
        <end position="127"/>
    </location>
</feature>
<keyword evidence="1" id="KW-0472">Membrane</keyword>
<evidence type="ECO:0000256" key="1">
    <source>
        <dbReference type="SAM" id="Phobius"/>
    </source>
</evidence>
<evidence type="ECO:0000313" key="2">
    <source>
        <dbReference type="EMBL" id="TQM62924.1"/>
    </source>
</evidence>
<gene>
    <name evidence="2" type="ORF">FBY41_2969</name>
</gene>
<name>A0A543HX34_9MICO</name>
<dbReference type="RefSeq" id="WP_141844938.1">
    <property type="nucleotide sequence ID" value="NZ_VFPM01000002.1"/>
</dbReference>
<keyword evidence="1" id="KW-0812">Transmembrane</keyword>
<feature type="transmembrane region" description="Helical" evidence="1">
    <location>
        <begin position="449"/>
        <end position="475"/>
    </location>
</feature>
<dbReference type="OrthoDB" id="3261041at2"/>
<feature type="transmembrane region" description="Helical" evidence="1">
    <location>
        <begin position="171"/>
        <end position="193"/>
    </location>
</feature>
<feature type="transmembrane region" description="Helical" evidence="1">
    <location>
        <begin position="402"/>
        <end position="428"/>
    </location>
</feature>